<keyword evidence="2" id="KW-1185">Reference proteome</keyword>
<sequence length="183" mass="20363">MIQMENTSGHQNSSHRQEKPEIHSQCTSCSSPEAPETKAKPKILLVEDNKINVMVTQSMMKQLGHSIDVVNNGVEAVRAVQRRSYDLVLMDVCMPVMDGLKATRLIRSFEETGNWDAAMQVGIEPAVPSSDSILRPQRMPIIAMTANALSESGEECYANGMDSFVSKPVTFQKLKECLEQYFP</sequence>
<organism evidence="1 2">
    <name type="scientific">Melia azedarach</name>
    <name type="common">Chinaberry tree</name>
    <dbReference type="NCBI Taxonomy" id="155640"/>
    <lineage>
        <taxon>Eukaryota</taxon>
        <taxon>Viridiplantae</taxon>
        <taxon>Streptophyta</taxon>
        <taxon>Embryophyta</taxon>
        <taxon>Tracheophyta</taxon>
        <taxon>Spermatophyta</taxon>
        <taxon>Magnoliopsida</taxon>
        <taxon>eudicotyledons</taxon>
        <taxon>Gunneridae</taxon>
        <taxon>Pentapetalae</taxon>
        <taxon>rosids</taxon>
        <taxon>malvids</taxon>
        <taxon>Sapindales</taxon>
        <taxon>Meliaceae</taxon>
        <taxon>Melia</taxon>
    </lineage>
</organism>
<evidence type="ECO:0000313" key="1">
    <source>
        <dbReference type="EMBL" id="KAJ4707721.1"/>
    </source>
</evidence>
<accession>A0ACC1X8G3</accession>
<protein>
    <submittedName>
        <fullName evidence="1">Histidine kinase</fullName>
    </submittedName>
</protein>
<gene>
    <name evidence="1" type="ORF">OWV82_017796</name>
</gene>
<name>A0ACC1X8G3_MELAZ</name>
<proteinExistence type="predicted"/>
<keyword evidence="1" id="KW-0808">Transferase</keyword>
<evidence type="ECO:0000313" key="2">
    <source>
        <dbReference type="Proteomes" id="UP001164539"/>
    </source>
</evidence>
<comment type="caution">
    <text evidence="1">The sequence shown here is derived from an EMBL/GenBank/DDBJ whole genome shotgun (WGS) entry which is preliminary data.</text>
</comment>
<dbReference type="EMBL" id="CM051403">
    <property type="protein sequence ID" value="KAJ4707721.1"/>
    <property type="molecule type" value="Genomic_DNA"/>
</dbReference>
<dbReference type="Proteomes" id="UP001164539">
    <property type="component" value="Chromosome 10"/>
</dbReference>
<keyword evidence="1" id="KW-0418">Kinase</keyword>
<reference evidence="1 2" key="1">
    <citation type="journal article" date="2023" name="Science">
        <title>Complex scaffold remodeling in plant triterpene biosynthesis.</title>
        <authorList>
            <person name="De La Pena R."/>
            <person name="Hodgson H."/>
            <person name="Liu J.C."/>
            <person name="Stephenson M.J."/>
            <person name="Martin A.C."/>
            <person name="Owen C."/>
            <person name="Harkess A."/>
            <person name="Leebens-Mack J."/>
            <person name="Jimenez L.E."/>
            <person name="Osbourn A."/>
            <person name="Sattely E.S."/>
        </authorList>
    </citation>
    <scope>NUCLEOTIDE SEQUENCE [LARGE SCALE GENOMIC DNA]</scope>
    <source>
        <strain evidence="2">cv. JPN11</strain>
        <tissue evidence="1">Leaf</tissue>
    </source>
</reference>